<name>A0A5N5X4Y3_9EURO</name>
<dbReference type="OrthoDB" id="1862401at2759"/>
<evidence type="ECO:0000256" key="1">
    <source>
        <dbReference type="ARBA" id="ARBA00022679"/>
    </source>
</evidence>
<dbReference type="Gene3D" id="3.30.559.10">
    <property type="entry name" value="Chloramphenicol acetyltransferase-like domain"/>
    <property type="match status" value="2"/>
</dbReference>
<dbReference type="AlphaFoldDB" id="A0A5N5X4Y3"/>
<accession>A0A5N5X4Y3</accession>
<reference evidence="4 5" key="1">
    <citation type="submission" date="2019-04" db="EMBL/GenBank/DDBJ databases">
        <title>Friends and foes A comparative genomics study of 23 Aspergillus species from section Flavi.</title>
        <authorList>
            <consortium name="DOE Joint Genome Institute"/>
            <person name="Kjaerbolling I."/>
            <person name="Vesth T."/>
            <person name="Frisvad J.C."/>
            <person name="Nybo J.L."/>
            <person name="Theobald S."/>
            <person name="Kildgaard S."/>
            <person name="Isbrandt T."/>
            <person name="Kuo A."/>
            <person name="Sato A."/>
            <person name="Lyhne E.K."/>
            <person name="Kogle M.E."/>
            <person name="Wiebenga A."/>
            <person name="Kun R.S."/>
            <person name="Lubbers R.J."/>
            <person name="Makela M.R."/>
            <person name="Barry K."/>
            <person name="Chovatia M."/>
            <person name="Clum A."/>
            <person name="Daum C."/>
            <person name="Haridas S."/>
            <person name="He G."/>
            <person name="LaButti K."/>
            <person name="Lipzen A."/>
            <person name="Mondo S."/>
            <person name="Riley R."/>
            <person name="Salamov A."/>
            <person name="Simmons B.A."/>
            <person name="Magnuson J.K."/>
            <person name="Henrissat B."/>
            <person name="Mortensen U.H."/>
            <person name="Larsen T.O."/>
            <person name="Devries R.P."/>
            <person name="Grigoriev I.V."/>
            <person name="Machida M."/>
            <person name="Baker S.E."/>
            <person name="Andersen M.R."/>
        </authorList>
    </citation>
    <scope>NUCLEOTIDE SEQUENCE [LARGE SCALE GENOMIC DNA]</scope>
    <source>
        <strain evidence="4 5">CBS 151.66</strain>
    </source>
</reference>
<keyword evidence="5" id="KW-1185">Reference proteome</keyword>
<evidence type="ECO:0000259" key="3">
    <source>
        <dbReference type="Pfam" id="PF22664"/>
    </source>
</evidence>
<dbReference type="PANTHER" id="PTHR31642">
    <property type="entry name" value="TRICHOTHECENE 3-O-ACETYLTRANSFERASE"/>
    <property type="match status" value="1"/>
</dbReference>
<dbReference type="Pfam" id="PF22664">
    <property type="entry name" value="TRI-like_N"/>
    <property type="match status" value="1"/>
</dbReference>
<dbReference type="GO" id="GO:0016747">
    <property type="term" value="F:acyltransferase activity, transferring groups other than amino-acyl groups"/>
    <property type="evidence" value="ECO:0007669"/>
    <property type="project" value="TreeGrafter"/>
</dbReference>
<dbReference type="Proteomes" id="UP000326565">
    <property type="component" value="Unassembled WGS sequence"/>
</dbReference>
<evidence type="ECO:0000256" key="2">
    <source>
        <dbReference type="ARBA" id="ARBA00023315"/>
    </source>
</evidence>
<feature type="domain" description="Trichothecene 3-O-acetyltransferase-like N-terminal" evidence="3">
    <location>
        <begin position="45"/>
        <end position="187"/>
    </location>
</feature>
<evidence type="ECO:0000313" key="5">
    <source>
        <dbReference type="Proteomes" id="UP000326565"/>
    </source>
</evidence>
<keyword evidence="2" id="KW-0012">Acyltransferase</keyword>
<evidence type="ECO:0000313" key="4">
    <source>
        <dbReference type="EMBL" id="KAB8075706.1"/>
    </source>
</evidence>
<dbReference type="PANTHER" id="PTHR31642:SF310">
    <property type="entry name" value="FATTY ALCOHOL:CAFFEOYL-COA ACYLTRANSFERASE"/>
    <property type="match status" value="1"/>
</dbReference>
<dbReference type="InterPro" id="IPR054710">
    <property type="entry name" value="Tri101-like_N"/>
</dbReference>
<gene>
    <name evidence="4" type="ORF">BDV29DRAFT_200716</name>
</gene>
<protein>
    <submittedName>
        <fullName evidence="4">Transferase</fullName>
    </submittedName>
</protein>
<dbReference type="InterPro" id="IPR050317">
    <property type="entry name" value="Plant_Fungal_Acyltransferase"/>
</dbReference>
<keyword evidence="1 4" id="KW-0808">Transferase</keyword>
<proteinExistence type="predicted"/>
<sequence length="487" mass="53622">MARRWEEQLPSGVETYWCQPSDANVRGAKDFHLSGCDQVMPKVHARMSMHYQLSESTRQSRRDIVQLLKTGLEKLASQVPCLAATVAFDAVSKRGTMKTTGDDDGILLLVTGVDAVRTDLPSYAELERERFAPWKLPKGKAYPEALINPIAAGKGHDGGLPACIFQLNFIEGGLILTAAFHHFLVDGPSVDLLFRAWAAHCQGKDEIPLYTDRSILSSLKRPDASEVRGLEQAMTARGCMVNSTKPDPDNPWSNLMAEPTKSAVISFSREAIMALKAEIAAQKPSTPVSTADCLHAICWTGLTRAKAALAEGENEMDSWTVFPVTFRTRSFPEFPINFIGNTTFMSGAVLPVGRLKAPEGPIDAAVALRNIIDNVDASFLEDGLAWVDSIDDFSTRSWLSSPPRKIDSGFTSWACLKYHNWDFGFGRPAALRPPASPIPYVFPLAGKTDAHGKEVIEVVIAATEETHRLLMKDVEFQRYTTDYHLEP</sequence>
<organism evidence="4 5">
    <name type="scientific">Aspergillus leporis</name>
    <dbReference type="NCBI Taxonomy" id="41062"/>
    <lineage>
        <taxon>Eukaryota</taxon>
        <taxon>Fungi</taxon>
        <taxon>Dikarya</taxon>
        <taxon>Ascomycota</taxon>
        <taxon>Pezizomycotina</taxon>
        <taxon>Eurotiomycetes</taxon>
        <taxon>Eurotiomycetidae</taxon>
        <taxon>Eurotiales</taxon>
        <taxon>Aspergillaceae</taxon>
        <taxon>Aspergillus</taxon>
        <taxon>Aspergillus subgen. Circumdati</taxon>
    </lineage>
</organism>
<dbReference type="InterPro" id="IPR023213">
    <property type="entry name" value="CAT-like_dom_sf"/>
</dbReference>
<dbReference type="EMBL" id="ML732190">
    <property type="protein sequence ID" value="KAB8075706.1"/>
    <property type="molecule type" value="Genomic_DNA"/>
</dbReference>